<gene>
    <name evidence="1" type="ORF">WKI68_06370</name>
</gene>
<organism evidence="1 2">
    <name type="scientific">Streptomyces caledonius</name>
    <dbReference type="NCBI Taxonomy" id="3134107"/>
    <lineage>
        <taxon>Bacteria</taxon>
        <taxon>Bacillati</taxon>
        <taxon>Actinomycetota</taxon>
        <taxon>Actinomycetes</taxon>
        <taxon>Kitasatosporales</taxon>
        <taxon>Streptomycetaceae</taxon>
        <taxon>Streptomyces</taxon>
    </lineage>
</organism>
<evidence type="ECO:0000313" key="1">
    <source>
        <dbReference type="EMBL" id="MEJ8641207.1"/>
    </source>
</evidence>
<name>A0ABU8U013_9ACTN</name>
<evidence type="ECO:0000313" key="2">
    <source>
        <dbReference type="Proteomes" id="UP001382904"/>
    </source>
</evidence>
<accession>A0ABU8U013</accession>
<dbReference type="Proteomes" id="UP001382904">
    <property type="component" value="Unassembled WGS sequence"/>
</dbReference>
<protein>
    <submittedName>
        <fullName evidence="1">Uncharacterized protein</fullName>
    </submittedName>
</protein>
<dbReference type="EMBL" id="JBBKAM010000002">
    <property type="protein sequence ID" value="MEJ8641207.1"/>
    <property type="molecule type" value="Genomic_DNA"/>
</dbReference>
<sequence>MIASTGPTTLKQITASTRTVTLSRVMPPWAGAGIVAIRMSTPCGG</sequence>
<reference evidence="1 2" key="1">
    <citation type="submission" date="2024-03" db="EMBL/GenBank/DDBJ databases">
        <title>Novel Streptomyces species of biotechnological and ecological value are a feature of Machair soil.</title>
        <authorList>
            <person name="Prole J.R."/>
            <person name="Goodfellow M."/>
            <person name="Allenby N."/>
            <person name="Ward A.C."/>
        </authorList>
    </citation>
    <scope>NUCLEOTIDE SEQUENCE [LARGE SCALE GENOMIC DNA]</scope>
    <source>
        <strain evidence="1 2">MS1.HAVA.3</strain>
    </source>
</reference>
<comment type="caution">
    <text evidence="1">The sequence shown here is derived from an EMBL/GenBank/DDBJ whole genome shotgun (WGS) entry which is preliminary data.</text>
</comment>
<keyword evidence="2" id="KW-1185">Reference proteome</keyword>
<proteinExistence type="predicted"/>